<dbReference type="InterPro" id="IPR009057">
    <property type="entry name" value="Homeodomain-like_sf"/>
</dbReference>
<dbReference type="Proteomes" id="UP000579153">
    <property type="component" value="Unassembled WGS sequence"/>
</dbReference>
<name>A0A7W9LG07_9ACTN</name>
<feature type="domain" description="HTH tetR-type" evidence="3">
    <location>
        <begin position="6"/>
        <end position="66"/>
    </location>
</feature>
<evidence type="ECO:0000313" key="5">
    <source>
        <dbReference type="Proteomes" id="UP000579153"/>
    </source>
</evidence>
<dbReference type="GO" id="GO:0003677">
    <property type="term" value="F:DNA binding"/>
    <property type="evidence" value="ECO:0007669"/>
    <property type="project" value="UniProtKB-UniRule"/>
</dbReference>
<organism evidence="4 5">
    <name type="scientific">Nonomuraea jabiensis</name>
    <dbReference type="NCBI Taxonomy" id="882448"/>
    <lineage>
        <taxon>Bacteria</taxon>
        <taxon>Bacillati</taxon>
        <taxon>Actinomycetota</taxon>
        <taxon>Actinomycetes</taxon>
        <taxon>Streptosporangiales</taxon>
        <taxon>Streptosporangiaceae</taxon>
        <taxon>Nonomuraea</taxon>
    </lineage>
</organism>
<dbReference type="PANTHER" id="PTHR30328:SF54">
    <property type="entry name" value="HTH-TYPE TRANSCRIPTIONAL REPRESSOR SCO4008"/>
    <property type="match status" value="1"/>
</dbReference>
<dbReference type="PROSITE" id="PS50977">
    <property type="entry name" value="HTH_TETR_2"/>
    <property type="match status" value="1"/>
</dbReference>
<dbReference type="AlphaFoldDB" id="A0A7W9LG07"/>
<sequence length="202" mass="21961">MSYDAEATRQRIFESATAEFAAHGLAGARVERIAAAAKANKQAIYLYFGGKEKLFGAVVRAKVDEVCHAGTLDPGAVADSVGQLFDWYQDHPDLIRLLLWEALESGPGPVQGEDERRAAYRGNVRDLVDAGVGAGLGEPERTCAAQDWMFTVLGLVAWNFAVPQLCRLVLDEQDDRAALARRREAVVSAVRTLAANQPSFSR</sequence>
<comment type="caution">
    <text evidence="4">The sequence shown here is derived from an EMBL/GenBank/DDBJ whole genome shotgun (WGS) entry which is preliminary data.</text>
</comment>
<evidence type="ECO:0000256" key="1">
    <source>
        <dbReference type="ARBA" id="ARBA00023125"/>
    </source>
</evidence>
<dbReference type="SUPFAM" id="SSF48498">
    <property type="entry name" value="Tetracyclin repressor-like, C-terminal domain"/>
    <property type="match status" value="1"/>
</dbReference>
<dbReference type="InterPro" id="IPR041467">
    <property type="entry name" value="Sco4008_C"/>
</dbReference>
<dbReference type="InterPro" id="IPR050109">
    <property type="entry name" value="HTH-type_TetR-like_transc_reg"/>
</dbReference>
<dbReference type="Pfam" id="PF17926">
    <property type="entry name" value="TetR_C_21"/>
    <property type="match status" value="1"/>
</dbReference>
<feature type="DNA-binding region" description="H-T-H motif" evidence="2">
    <location>
        <begin position="29"/>
        <end position="48"/>
    </location>
</feature>
<gene>
    <name evidence="4" type="ORF">HD596_009181</name>
</gene>
<dbReference type="Pfam" id="PF00440">
    <property type="entry name" value="TetR_N"/>
    <property type="match status" value="1"/>
</dbReference>
<accession>A0A7W9LG07</accession>
<protein>
    <submittedName>
        <fullName evidence="4">AcrR family transcriptional regulator</fullName>
    </submittedName>
</protein>
<dbReference type="InterPro" id="IPR001647">
    <property type="entry name" value="HTH_TetR"/>
</dbReference>
<proteinExistence type="predicted"/>
<dbReference type="EMBL" id="JACHMB010000001">
    <property type="protein sequence ID" value="MBB5782425.1"/>
    <property type="molecule type" value="Genomic_DNA"/>
</dbReference>
<dbReference type="Gene3D" id="1.10.357.10">
    <property type="entry name" value="Tetracycline Repressor, domain 2"/>
    <property type="match status" value="1"/>
</dbReference>
<evidence type="ECO:0000313" key="4">
    <source>
        <dbReference type="EMBL" id="MBB5782425.1"/>
    </source>
</evidence>
<evidence type="ECO:0000259" key="3">
    <source>
        <dbReference type="PROSITE" id="PS50977"/>
    </source>
</evidence>
<keyword evidence="5" id="KW-1185">Reference proteome</keyword>
<dbReference type="RefSeq" id="WP_185075518.1">
    <property type="nucleotide sequence ID" value="NZ_JACHMB010000001.1"/>
</dbReference>
<dbReference type="SUPFAM" id="SSF46689">
    <property type="entry name" value="Homeodomain-like"/>
    <property type="match status" value="1"/>
</dbReference>
<keyword evidence="1 2" id="KW-0238">DNA-binding</keyword>
<evidence type="ECO:0000256" key="2">
    <source>
        <dbReference type="PROSITE-ProRule" id="PRU00335"/>
    </source>
</evidence>
<dbReference type="GO" id="GO:0006355">
    <property type="term" value="P:regulation of DNA-templated transcription"/>
    <property type="evidence" value="ECO:0007669"/>
    <property type="project" value="UniProtKB-ARBA"/>
</dbReference>
<reference evidence="4 5" key="1">
    <citation type="submission" date="2020-08" db="EMBL/GenBank/DDBJ databases">
        <title>Sequencing the genomes of 1000 actinobacteria strains.</title>
        <authorList>
            <person name="Klenk H.-P."/>
        </authorList>
    </citation>
    <scope>NUCLEOTIDE SEQUENCE [LARGE SCALE GENOMIC DNA]</scope>
    <source>
        <strain evidence="4 5">DSM 45507</strain>
    </source>
</reference>
<dbReference type="InterPro" id="IPR036271">
    <property type="entry name" value="Tet_transcr_reg_TetR-rel_C_sf"/>
</dbReference>
<dbReference type="PANTHER" id="PTHR30328">
    <property type="entry name" value="TRANSCRIPTIONAL REPRESSOR"/>
    <property type="match status" value="1"/>
</dbReference>